<dbReference type="Gene3D" id="3.30.2090.10">
    <property type="entry name" value="Multidrug efflux transporter AcrB TolC docking domain, DN and DC subdomains"/>
    <property type="match status" value="2"/>
</dbReference>
<reference evidence="3 5" key="1">
    <citation type="journal article" date="2022" name="bioRxiv">
        <title>Prophages regulate Shewanella fidelis 3313 motility and biofilm formation: implications for gut colonization dynamics in Ciona robusta.</title>
        <authorList>
            <person name="Natarajan O."/>
            <person name="Gibboney S.L."/>
            <person name="Young M.N."/>
            <person name="Lim S.J."/>
            <person name="Pluta N."/>
            <person name="Atkinson C.G."/>
            <person name="Leigh B.A."/>
            <person name="Liberti A."/>
            <person name="Kees E.D."/>
            <person name="Breitbart M."/>
            <person name="Gralnick J.A."/>
            <person name="Dishaw L.J."/>
        </authorList>
    </citation>
    <scope>NUCLEOTIDE SEQUENCE [LARGE SCALE GENOMIC DNA]</scope>
    <source>
        <strain evidence="3 5">JG4066</strain>
    </source>
</reference>
<dbReference type="Gene3D" id="1.20.1640.10">
    <property type="entry name" value="Multidrug efflux transporter AcrB transmembrane domain"/>
    <property type="match status" value="2"/>
</dbReference>
<feature type="transmembrane region" description="Helical" evidence="1">
    <location>
        <begin position="349"/>
        <end position="368"/>
    </location>
</feature>
<dbReference type="EMBL" id="JAPMLE010000001">
    <property type="protein sequence ID" value="MDR8522728.1"/>
    <property type="molecule type" value="Genomic_DNA"/>
</dbReference>
<dbReference type="SUPFAM" id="SSF82714">
    <property type="entry name" value="Multidrug efflux transporter AcrB TolC docking domain, DN and DC subdomains"/>
    <property type="match status" value="2"/>
</dbReference>
<sequence length="1047" mass="114541">MTDLSKPAQAEKAQHPRSMFQQLLAWMIDNPVAVNLLTLVLIVAGIYRFNDIEQQTSPAFKVDEIAIEASFPGATIKEIEQSIILPIEHRLQQHPSIERIHATAIAGEASITLSLNDGVDVNSMLADIKNQLDSISGLPSAMEPLQISVVEELEPLIELGLYGNLTETQLKAEAIKLKQALQAEFDIAQVTFEGARDSEVVIEVSQQKLIQHKLTLAQITDKVSQSVQDTSAGNISTNAGNIVIRTLGRKQQLEQFRSINIYSSATGASLTLGQIANVRWGFSQQEQPFLVNGQPAIMLVLYQNAQVKPVALSTAIKQYLNQYQAQLPNSSQLIVLDDQATAYQARTSLLLNNGLIGMVLVILALSLLLDARLALWVCMGIPVTLLGSLALMPTLNIPLNMVTLFAFIITLGILVDDAVIVAENIFQKLQQGMEITAALKLGVQQMALPVCFSVITNIIAFLPLLFVSGELGNMYQPMALLIFAIFAVSLIEALFILPYHLTQLAKPSRLTRVALLQQRSFALFEKLRDVQFKQMLYAALKQPWVVIVSFIAINALVFTWVGSGRVDSSFVPKVGSERIDVEVEFVAGSSLADKKRIMQHIEMAGIAAFIQLGEGGNYKHIMLSIEDSAASSTFQIPAEEQRQYSAREFVDSWRQQIGEVAGVKSLFFDFEVGPGGGKELVIELASTDKQALTQASYDLMTKLAAIHGVTDIDSGLIDAQREFVLDINQRGLQMGFSSQSLGELVRSSLYGTEVYRQIQNSEELKVRVLRDKQEQFKVNQLANLIVSAPTGQQVLLGQVATIKPLYSATKIERVDGIEQVEVSASVIRSQANISLIVDKIADEILPEISTRYPKVALELGGSARTERKVNGNLVTGTLLALFLVFAFLAIYFKNSLDALLVLSVIPLCLAAAMLGHILLGYSFSVMSLFGMIALSGLVVNGSFVLLLEIKRNLTLGLTSYDAVIQASLARFRPVAITAITTAVGLAPLLFETSVQAQYLIPMAISLSFGTLFSIATILVYCPALFYLAEQWRAKKSVNNDIRALVLN</sequence>
<dbReference type="SUPFAM" id="SSF82866">
    <property type="entry name" value="Multidrug efflux transporter AcrB transmembrane domain"/>
    <property type="match status" value="2"/>
</dbReference>
<dbReference type="Gene3D" id="3.30.70.1430">
    <property type="entry name" value="Multidrug efflux transporter AcrB pore domain"/>
    <property type="match status" value="2"/>
</dbReference>
<accession>A0AAW8NH97</accession>
<dbReference type="PRINTS" id="PR00702">
    <property type="entry name" value="ACRIFLAVINRP"/>
</dbReference>
<dbReference type="PANTHER" id="PTHR32063:SF33">
    <property type="entry name" value="RND SUPERFAMILY EFFLUX PUMP PERMEASE COMPONENT"/>
    <property type="match status" value="1"/>
</dbReference>
<evidence type="ECO:0000313" key="5">
    <source>
        <dbReference type="Proteomes" id="UP001271263"/>
    </source>
</evidence>
<dbReference type="Proteomes" id="UP001271263">
    <property type="component" value="Unassembled WGS sequence"/>
</dbReference>
<feature type="transmembrane region" description="Helical" evidence="1">
    <location>
        <begin position="543"/>
        <end position="562"/>
    </location>
</feature>
<comment type="caution">
    <text evidence="2">The sequence shown here is derived from an EMBL/GenBank/DDBJ whole genome shotgun (WGS) entry which is preliminary data.</text>
</comment>
<evidence type="ECO:0000256" key="1">
    <source>
        <dbReference type="SAM" id="Phobius"/>
    </source>
</evidence>
<dbReference type="Gene3D" id="3.30.70.1320">
    <property type="entry name" value="Multidrug efflux transporter AcrB pore domain like"/>
    <property type="match status" value="1"/>
</dbReference>
<feature type="transmembrane region" description="Helical" evidence="1">
    <location>
        <begin position="925"/>
        <end position="947"/>
    </location>
</feature>
<feature type="transmembrane region" description="Helical" evidence="1">
    <location>
        <begin position="447"/>
        <end position="466"/>
    </location>
</feature>
<dbReference type="EMBL" id="JAPMLD010000004">
    <property type="protein sequence ID" value="MDW4824807.1"/>
    <property type="molecule type" value="Genomic_DNA"/>
</dbReference>
<gene>
    <name evidence="2" type="ORF">OS133_03310</name>
    <name evidence="3" type="ORF">OS134_12120</name>
</gene>
<protein>
    <submittedName>
        <fullName evidence="2">Efflux RND transporter permease subunit</fullName>
    </submittedName>
</protein>
<feature type="transmembrane region" description="Helical" evidence="1">
    <location>
        <begin position="873"/>
        <end position="892"/>
    </location>
</feature>
<dbReference type="Pfam" id="PF00873">
    <property type="entry name" value="ACR_tran"/>
    <property type="match status" value="1"/>
</dbReference>
<name>A0AAW8NH97_9GAMM</name>
<dbReference type="SUPFAM" id="SSF82693">
    <property type="entry name" value="Multidrug efflux transporter AcrB pore domain, PN1, PN2, PC1 and PC2 subdomains"/>
    <property type="match status" value="2"/>
</dbReference>
<evidence type="ECO:0000313" key="4">
    <source>
        <dbReference type="Proteomes" id="UP001259340"/>
    </source>
</evidence>
<keyword evidence="1" id="KW-1133">Transmembrane helix</keyword>
<reference evidence="2" key="2">
    <citation type="submission" date="2022-11" db="EMBL/GenBank/DDBJ databases">
        <title>Prophages regulate Shewanella fidelis motility and biofilm formation: implications for gut colonization dynamics in Ciona robusta.</title>
        <authorList>
            <person name="Natarajan O."/>
            <person name="Gibboney S.L."/>
            <person name="Young M.N."/>
            <person name="Lim S.J."/>
            <person name="Pluta N."/>
            <person name="Atkinson C.G.F."/>
            <person name="Leigh B.A."/>
            <person name="Liberti A."/>
            <person name="Kees E."/>
            <person name="Breitbart M."/>
            <person name="Gralnick J."/>
            <person name="Dishaw L.J."/>
        </authorList>
    </citation>
    <scope>NUCLEOTIDE SEQUENCE</scope>
    <source>
        <strain evidence="2">3313</strain>
    </source>
</reference>
<keyword evidence="1" id="KW-0812">Transmembrane</keyword>
<feature type="transmembrane region" description="Helical" evidence="1">
    <location>
        <begin position="1002"/>
        <end position="1027"/>
    </location>
</feature>
<dbReference type="InterPro" id="IPR027463">
    <property type="entry name" value="AcrB_DN_DC_subdom"/>
</dbReference>
<keyword evidence="5" id="KW-1185">Reference proteome</keyword>
<feature type="transmembrane region" description="Helical" evidence="1">
    <location>
        <begin position="478"/>
        <end position="499"/>
    </location>
</feature>
<dbReference type="InterPro" id="IPR001036">
    <property type="entry name" value="Acrflvin-R"/>
</dbReference>
<dbReference type="AlphaFoldDB" id="A0AAW8NH97"/>
<evidence type="ECO:0000313" key="2">
    <source>
        <dbReference type="EMBL" id="MDR8522728.1"/>
    </source>
</evidence>
<dbReference type="Gene3D" id="3.30.70.1440">
    <property type="entry name" value="Multidrug efflux transporter AcrB pore domain"/>
    <property type="match status" value="1"/>
</dbReference>
<dbReference type="Proteomes" id="UP001259340">
    <property type="component" value="Unassembled WGS sequence"/>
</dbReference>
<feature type="transmembrane region" description="Helical" evidence="1">
    <location>
        <begin position="23"/>
        <end position="47"/>
    </location>
</feature>
<proteinExistence type="predicted"/>
<feature type="transmembrane region" description="Helical" evidence="1">
    <location>
        <begin position="404"/>
        <end position="426"/>
    </location>
</feature>
<feature type="transmembrane region" description="Helical" evidence="1">
    <location>
        <begin position="968"/>
        <end position="990"/>
    </location>
</feature>
<organism evidence="2 4">
    <name type="scientific">Shewanella fidelis</name>
    <dbReference type="NCBI Taxonomy" id="173509"/>
    <lineage>
        <taxon>Bacteria</taxon>
        <taxon>Pseudomonadati</taxon>
        <taxon>Pseudomonadota</taxon>
        <taxon>Gammaproteobacteria</taxon>
        <taxon>Alteromonadales</taxon>
        <taxon>Shewanellaceae</taxon>
        <taxon>Shewanella</taxon>
    </lineage>
</organism>
<feature type="transmembrane region" description="Helical" evidence="1">
    <location>
        <begin position="899"/>
        <end position="919"/>
    </location>
</feature>
<evidence type="ECO:0000313" key="3">
    <source>
        <dbReference type="EMBL" id="MDW4824807.1"/>
    </source>
</evidence>
<dbReference type="GO" id="GO:0005886">
    <property type="term" value="C:plasma membrane"/>
    <property type="evidence" value="ECO:0007669"/>
    <property type="project" value="TreeGrafter"/>
</dbReference>
<dbReference type="PANTHER" id="PTHR32063">
    <property type="match status" value="1"/>
</dbReference>
<dbReference type="GO" id="GO:0042910">
    <property type="term" value="F:xenobiotic transmembrane transporter activity"/>
    <property type="evidence" value="ECO:0007669"/>
    <property type="project" value="TreeGrafter"/>
</dbReference>
<dbReference type="RefSeq" id="WP_310653998.1">
    <property type="nucleotide sequence ID" value="NZ_JAPMLA010000005.1"/>
</dbReference>
<keyword evidence="1" id="KW-0472">Membrane</keyword>